<dbReference type="NCBIfam" id="TIGR03088">
    <property type="entry name" value="stp2"/>
    <property type="match status" value="1"/>
</dbReference>
<sequence length="396" mass="42810">MTEVAAPPLVAHVLYSFRIGGLENGVVNLINRMPIGRYRHVVIALSDCDSDFIKRVTRPDVEFISLHKPPGHGFKLFGAMYRLLRKLNPAIVHTRNLAALEMTLPAWIARVPVRIHGEHGWDTSDPGGASRKYRLLRRLHSPFVTQYIALSAQLSSYLTQGVGIAAARVTRICNGVDVMRFLVRAERTELPDAPSEFLSGGGLFFGTVGRLQAVKDQLNLVRAFAAWRAAGSAEALAARLVLVGDGPLRAEVEAQIAAAGLKDVVWLAGARDDVPAIMAALDCFVLPSQAEGISNTLLEAMACGLPVIATRVGGNEELVVDGETGWLVPPGDPSALAEAMSSMAKDPARRQQMSHAARARAVTQFSLEAMVDRYLALYDQTLARTVVVGSEMNSRT</sequence>
<dbReference type="GO" id="GO:0016757">
    <property type="term" value="F:glycosyltransferase activity"/>
    <property type="evidence" value="ECO:0007669"/>
    <property type="project" value="UniProtKB-ARBA"/>
</dbReference>
<dbReference type="InterPro" id="IPR017522">
    <property type="entry name" value="Sugar_tfrase_PEP-CTERM_Stp2"/>
</dbReference>
<dbReference type="Proteomes" id="UP000319502">
    <property type="component" value="Unassembled WGS sequence"/>
</dbReference>
<dbReference type="AlphaFoldDB" id="A0A557QD91"/>
<name>A0A557QD91_9RHOO</name>
<dbReference type="SUPFAM" id="SSF53756">
    <property type="entry name" value="UDP-Glycosyltransferase/glycogen phosphorylase"/>
    <property type="match status" value="1"/>
</dbReference>
<organism evidence="3 4">
    <name type="scientific">Denitromonas halophila</name>
    <dbReference type="NCBI Taxonomy" id="1629404"/>
    <lineage>
        <taxon>Bacteria</taxon>
        <taxon>Pseudomonadati</taxon>
        <taxon>Pseudomonadota</taxon>
        <taxon>Betaproteobacteria</taxon>
        <taxon>Rhodocyclales</taxon>
        <taxon>Zoogloeaceae</taxon>
        <taxon>Denitromonas</taxon>
    </lineage>
</organism>
<dbReference type="RefSeq" id="WP_144311273.1">
    <property type="nucleotide sequence ID" value="NZ_VMNK01000023.1"/>
</dbReference>
<reference evidence="3 4" key="1">
    <citation type="submission" date="2019-07" db="EMBL/GenBank/DDBJ databases">
        <title>The pathways for chlorine oxyanion respiration interact through the shared metabolite chlorate.</title>
        <authorList>
            <person name="Barnum T.P."/>
            <person name="Cheng Y."/>
            <person name="Hill K.A."/>
            <person name="Lucas L.N."/>
            <person name="Carlson H.K."/>
            <person name="Coates J.D."/>
        </authorList>
    </citation>
    <scope>NUCLEOTIDE SEQUENCE [LARGE SCALE GENOMIC DNA]</scope>
    <source>
        <strain evidence="3 4">SFB-3</strain>
    </source>
</reference>
<dbReference type="InterPro" id="IPR001296">
    <property type="entry name" value="Glyco_trans_1"/>
</dbReference>
<feature type="domain" description="Glycosyltransferase subfamily 4-like N-terminal" evidence="2">
    <location>
        <begin position="19"/>
        <end position="178"/>
    </location>
</feature>
<evidence type="ECO:0000313" key="4">
    <source>
        <dbReference type="Proteomes" id="UP000319502"/>
    </source>
</evidence>
<dbReference type="Pfam" id="PF00534">
    <property type="entry name" value="Glycos_transf_1"/>
    <property type="match status" value="1"/>
</dbReference>
<comment type="caution">
    <text evidence="3">The sequence shown here is derived from an EMBL/GenBank/DDBJ whole genome shotgun (WGS) entry which is preliminary data.</text>
</comment>
<keyword evidence="3" id="KW-0808">Transferase</keyword>
<dbReference type="PANTHER" id="PTHR12526">
    <property type="entry name" value="GLYCOSYLTRANSFERASE"/>
    <property type="match status" value="1"/>
</dbReference>
<dbReference type="EMBL" id="VMNK01000023">
    <property type="protein sequence ID" value="TVO50875.1"/>
    <property type="molecule type" value="Genomic_DNA"/>
</dbReference>
<evidence type="ECO:0000259" key="1">
    <source>
        <dbReference type="Pfam" id="PF00534"/>
    </source>
</evidence>
<keyword evidence="4" id="KW-1185">Reference proteome</keyword>
<dbReference type="Gene3D" id="3.40.50.2000">
    <property type="entry name" value="Glycogen Phosphorylase B"/>
    <property type="match status" value="2"/>
</dbReference>
<dbReference type="InterPro" id="IPR028098">
    <property type="entry name" value="Glyco_trans_4-like_N"/>
</dbReference>
<dbReference type="PANTHER" id="PTHR12526:SF636">
    <property type="entry name" value="BLL3647 PROTEIN"/>
    <property type="match status" value="1"/>
</dbReference>
<protein>
    <submittedName>
        <fullName evidence="3">TIGR03088 family PEP-CTERM/XrtA system glycosyltransferase</fullName>
    </submittedName>
</protein>
<evidence type="ECO:0000259" key="2">
    <source>
        <dbReference type="Pfam" id="PF13439"/>
    </source>
</evidence>
<proteinExistence type="predicted"/>
<accession>A0A557QD91</accession>
<dbReference type="Pfam" id="PF13439">
    <property type="entry name" value="Glyco_transf_4"/>
    <property type="match status" value="1"/>
</dbReference>
<gene>
    <name evidence="3" type="ORF">FHP91_20175</name>
</gene>
<feature type="domain" description="Glycosyl transferase family 1" evidence="1">
    <location>
        <begin position="201"/>
        <end position="359"/>
    </location>
</feature>
<dbReference type="OrthoDB" id="9775208at2"/>
<evidence type="ECO:0000313" key="3">
    <source>
        <dbReference type="EMBL" id="TVO50875.1"/>
    </source>
</evidence>